<dbReference type="Pfam" id="PF00589">
    <property type="entry name" value="Phage_integrase"/>
    <property type="match status" value="1"/>
</dbReference>
<dbReference type="SUPFAM" id="SSF56349">
    <property type="entry name" value="DNA breaking-rejoining enzymes"/>
    <property type="match status" value="1"/>
</dbReference>
<keyword evidence="4" id="KW-0233">DNA recombination</keyword>
<dbReference type="InterPro" id="IPR013762">
    <property type="entry name" value="Integrase-like_cat_sf"/>
</dbReference>
<dbReference type="AlphaFoldDB" id="A0A5K7YYQ8"/>
<evidence type="ECO:0000256" key="1">
    <source>
        <dbReference type="ARBA" id="ARBA00008857"/>
    </source>
</evidence>
<dbReference type="CDD" id="cd00397">
    <property type="entry name" value="DNA_BRE_C"/>
    <property type="match status" value="1"/>
</dbReference>
<evidence type="ECO:0000313" key="9">
    <source>
        <dbReference type="EMBL" id="BBO73231.1"/>
    </source>
</evidence>
<accession>A0A5K7YYQ8</accession>
<feature type="domain" description="Core-binding (CB)" evidence="7">
    <location>
        <begin position="1"/>
        <end position="59"/>
    </location>
</feature>
<sequence>MRAYRAIIERFIQEFGDGPVEQVSPEQILTYLNRLTEGNKPYTKRIRFSQLSSFFNFVRNNIDPELRNPCDRPMIRKLYRERVPLRWKIIEKETIDEIIFRTTKVRNRLILELMARGGMRIGEVLKLQLGDLQDRKLVLREPKSGKEYEFVFIPQKVADRLREYALEVCNEPSDRIFPITYEAARMMVIKSGKLVGVKLRPHDLRRHSATYASRSGVPIEIISKVILRHANLSTTQRYLGTISDVEAIRWIENIYG</sequence>
<evidence type="ECO:0000313" key="10">
    <source>
        <dbReference type="Proteomes" id="UP000427769"/>
    </source>
</evidence>
<name>A0A5K7YYQ8_9BACT</name>
<dbReference type="KEGG" id="dwd:DSCW_06480"/>
<evidence type="ECO:0000256" key="5">
    <source>
        <dbReference type="PROSITE-ProRule" id="PRU01248"/>
    </source>
</evidence>
<dbReference type="PROSITE" id="PS51898">
    <property type="entry name" value="TYR_RECOMBINASE"/>
    <property type="match status" value="1"/>
</dbReference>
<evidence type="ECO:0000313" key="8">
    <source>
        <dbReference type="EMBL" id="BBO73169.1"/>
    </source>
</evidence>
<organism evidence="8 10">
    <name type="scientific">Desulfosarcina widdelii</name>
    <dbReference type="NCBI Taxonomy" id="947919"/>
    <lineage>
        <taxon>Bacteria</taxon>
        <taxon>Pseudomonadati</taxon>
        <taxon>Thermodesulfobacteriota</taxon>
        <taxon>Desulfobacteria</taxon>
        <taxon>Desulfobacterales</taxon>
        <taxon>Desulfosarcinaceae</taxon>
        <taxon>Desulfosarcina</taxon>
    </lineage>
</organism>
<dbReference type="PANTHER" id="PTHR30349:SF64">
    <property type="entry name" value="PROPHAGE INTEGRASE INTD-RELATED"/>
    <property type="match status" value="1"/>
</dbReference>
<feature type="domain" description="Tyr recombinase" evidence="6">
    <location>
        <begin position="73"/>
        <end position="253"/>
    </location>
</feature>
<dbReference type="PANTHER" id="PTHR30349">
    <property type="entry name" value="PHAGE INTEGRASE-RELATED"/>
    <property type="match status" value="1"/>
</dbReference>
<dbReference type="EMBL" id="AP021875">
    <property type="protein sequence ID" value="BBO73231.1"/>
    <property type="molecule type" value="Genomic_DNA"/>
</dbReference>
<protein>
    <submittedName>
        <fullName evidence="8">Tyrosine recombinase XerC</fullName>
    </submittedName>
</protein>
<evidence type="ECO:0000259" key="7">
    <source>
        <dbReference type="PROSITE" id="PS51900"/>
    </source>
</evidence>
<dbReference type="GO" id="GO:0003677">
    <property type="term" value="F:DNA binding"/>
    <property type="evidence" value="ECO:0007669"/>
    <property type="project" value="UniProtKB-UniRule"/>
</dbReference>
<gene>
    <name evidence="8" type="ORF">DSCW_05860</name>
    <name evidence="9" type="ORF">DSCW_06480</name>
</gene>
<dbReference type="EMBL" id="AP021875">
    <property type="protein sequence ID" value="BBO73169.1"/>
    <property type="molecule type" value="Genomic_DNA"/>
</dbReference>
<dbReference type="InterPro" id="IPR044068">
    <property type="entry name" value="CB"/>
</dbReference>
<dbReference type="InterPro" id="IPR011010">
    <property type="entry name" value="DNA_brk_join_enz"/>
</dbReference>
<evidence type="ECO:0000256" key="3">
    <source>
        <dbReference type="ARBA" id="ARBA00023125"/>
    </source>
</evidence>
<evidence type="ECO:0000256" key="4">
    <source>
        <dbReference type="ARBA" id="ARBA00023172"/>
    </source>
</evidence>
<dbReference type="InterPro" id="IPR010998">
    <property type="entry name" value="Integrase_recombinase_N"/>
</dbReference>
<keyword evidence="10" id="KW-1185">Reference proteome</keyword>
<evidence type="ECO:0000259" key="6">
    <source>
        <dbReference type="PROSITE" id="PS51898"/>
    </source>
</evidence>
<dbReference type="RefSeq" id="WP_170302097.1">
    <property type="nucleotide sequence ID" value="NZ_AP021875.1"/>
</dbReference>
<dbReference type="PROSITE" id="PS51900">
    <property type="entry name" value="CB"/>
    <property type="match status" value="1"/>
</dbReference>
<dbReference type="Gene3D" id="1.10.443.10">
    <property type="entry name" value="Intergrase catalytic core"/>
    <property type="match status" value="1"/>
</dbReference>
<reference evidence="8 10" key="1">
    <citation type="submission" date="2019-11" db="EMBL/GenBank/DDBJ databases">
        <title>Comparative genomics of hydrocarbon-degrading Desulfosarcina strains.</title>
        <authorList>
            <person name="Watanabe M."/>
            <person name="Kojima H."/>
            <person name="Fukui M."/>
        </authorList>
    </citation>
    <scope>NUCLEOTIDE SEQUENCE [LARGE SCALE GENOMIC DNA]</scope>
    <source>
        <strain evidence="8 10">PP31</strain>
    </source>
</reference>
<dbReference type="Proteomes" id="UP000427769">
    <property type="component" value="Chromosome"/>
</dbReference>
<proteinExistence type="inferred from homology"/>
<dbReference type="GO" id="GO:0015074">
    <property type="term" value="P:DNA integration"/>
    <property type="evidence" value="ECO:0007669"/>
    <property type="project" value="UniProtKB-KW"/>
</dbReference>
<evidence type="ECO:0000256" key="2">
    <source>
        <dbReference type="ARBA" id="ARBA00022908"/>
    </source>
</evidence>
<dbReference type="InterPro" id="IPR002104">
    <property type="entry name" value="Integrase_catalytic"/>
</dbReference>
<dbReference type="KEGG" id="dwd:DSCW_05860"/>
<keyword evidence="3 5" id="KW-0238">DNA-binding</keyword>
<comment type="similarity">
    <text evidence="1">Belongs to the 'phage' integrase family.</text>
</comment>
<keyword evidence="2" id="KW-0229">DNA integration</keyword>
<dbReference type="Gene3D" id="1.10.150.130">
    <property type="match status" value="1"/>
</dbReference>
<dbReference type="GO" id="GO:0006310">
    <property type="term" value="P:DNA recombination"/>
    <property type="evidence" value="ECO:0007669"/>
    <property type="project" value="UniProtKB-KW"/>
</dbReference>
<dbReference type="InterPro" id="IPR050090">
    <property type="entry name" value="Tyrosine_recombinase_XerCD"/>
</dbReference>